<dbReference type="EMBL" id="JACWUS010000005">
    <property type="protein sequence ID" value="MBD2829853.1"/>
    <property type="molecule type" value="Genomic_DNA"/>
</dbReference>
<proteinExistence type="predicted"/>
<reference evidence="1" key="1">
    <citation type="journal article" date="2020" name="PLoS ONE">
        <title>Isolation and characterization of Streptomyces bacteriophages and Streptomyces strains encoding biosynthetic arsenals: Streptomyces strains and phages for antibiotic discovery.</title>
        <authorList>
            <person name="Montano E.T."/>
            <person name="Nideffer J.F."/>
            <person name="Brumage L."/>
            <person name="Erb M."/>
            <person name="Derman A.I."/>
            <person name="Davis J.P."/>
            <person name="Estrada E."/>
            <person name="Fu S."/>
            <person name="Le D."/>
            <person name="Vuppala A."/>
            <person name="Tran C."/>
            <person name="Luterstein E."/>
            <person name="Lakkaraju S."/>
            <person name="Panchagnula S."/>
            <person name="Ren C."/>
            <person name="Doan J."/>
            <person name="Tran S."/>
            <person name="Soriano J."/>
            <person name="Fujita Y."/>
            <person name="Gutala P."/>
            <person name="Fujii Q."/>
            <person name="Lee M."/>
            <person name="Bui A."/>
            <person name="Villarreal C."/>
            <person name="Shing S.R."/>
            <person name="Kim S."/>
            <person name="Freeman D."/>
            <person name="Racha V."/>
            <person name="Ho A."/>
            <person name="Kumar P."/>
            <person name="Falah K."/>
            <person name="Dawson T."/>
            <person name="Enustun E."/>
            <person name="Prichard A."/>
            <person name="Gomez A."/>
            <person name="Khanna K."/>
            <person name="Trigg S."/>
            <person name="Fernandez L."/>
            <person name="Pogliano K."/>
            <person name="Pogliano J."/>
        </authorList>
    </citation>
    <scope>NUCLEOTIDE SEQUENCE</scope>
    <source>
        <strain evidence="1">QF2</strain>
    </source>
</reference>
<name>A0A927BMS5_STRGL</name>
<evidence type="ECO:0000313" key="1">
    <source>
        <dbReference type="EMBL" id="MBD2829853.1"/>
    </source>
</evidence>
<accession>A0A927BMS5</accession>
<gene>
    <name evidence="1" type="ORF">ID875_20940</name>
</gene>
<protein>
    <submittedName>
        <fullName evidence="1">Uncharacterized protein</fullName>
    </submittedName>
</protein>
<organism evidence="1">
    <name type="scientific">Streptomyces globisporus</name>
    <dbReference type="NCBI Taxonomy" id="1908"/>
    <lineage>
        <taxon>Bacteria</taxon>
        <taxon>Bacillati</taxon>
        <taxon>Actinomycetota</taxon>
        <taxon>Actinomycetes</taxon>
        <taxon>Kitasatosporales</taxon>
        <taxon>Streptomycetaceae</taxon>
        <taxon>Streptomyces</taxon>
    </lineage>
</organism>
<comment type="caution">
    <text evidence="1">The sequence shown here is derived from an EMBL/GenBank/DDBJ whole genome shotgun (WGS) entry which is preliminary data.</text>
</comment>
<sequence length="71" mass="8401">MIGIVIEHNRVYGTTAYVSAHHGWVEVALWRHGFEWSYTRNEWVAPGTRAWPFNPFRFAKVTCELRRHGFP</sequence>
<dbReference type="AlphaFoldDB" id="A0A927BMS5"/>